<evidence type="ECO:0000313" key="3">
    <source>
        <dbReference type="Proteomes" id="UP000034299"/>
    </source>
</evidence>
<sequence>MDSGLKKIIELIKKTGDRLIVLETDNPEPYVVMGLEDYEKLIDGKISADKQGVLPLPDALPNFDDLADSEMSDLSLDDKTGDFLSEDDLEEKPTGEIPDDQYYFEPLES</sequence>
<dbReference type="AlphaFoldDB" id="A0A0G0YUI0"/>
<accession>A0A0G0YUI0</accession>
<comment type="caution">
    <text evidence="2">The sequence shown here is derived from an EMBL/GenBank/DDBJ whole genome shotgun (WGS) entry which is preliminary data.</text>
</comment>
<name>A0A0G0YUI0_9BACT</name>
<dbReference type="Proteomes" id="UP000034299">
    <property type="component" value="Unassembled WGS sequence"/>
</dbReference>
<gene>
    <name evidence="2" type="ORF">UU69_C0008G0021</name>
</gene>
<reference evidence="2 3" key="1">
    <citation type="journal article" date="2015" name="Nature">
        <title>rRNA introns, odd ribosomes, and small enigmatic genomes across a large radiation of phyla.</title>
        <authorList>
            <person name="Brown C.T."/>
            <person name="Hug L.A."/>
            <person name="Thomas B.C."/>
            <person name="Sharon I."/>
            <person name="Castelle C.J."/>
            <person name="Singh A."/>
            <person name="Wilkins M.J."/>
            <person name="Williams K.H."/>
            <person name="Banfield J.F."/>
        </authorList>
    </citation>
    <scope>NUCLEOTIDE SEQUENCE [LARGE SCALE GENOMIC DNA]</scope>
</reference>
<proteinExistence type="predicted"/>
<evidence type="ECO:0000256" key="1">
    <source>
        <dbReference type="SAM" id="MobiDB-lite"/>
    </source>
</evidence>
<organism evidence="2 3">
    <name type="scientific">Candidatus Magasanikbacteria bacterium GW2011_GWA2_41_55</name>
    <dbReference type="NCBI Taxonomy" id="1619038"/>
    <lineage>
        <taxon>Bacteria</taxon>
        <taxon>Candidatus Magasanikiibacteriota</taxon>
    </lineage>
</organism>
<protein>
    <submittedName>
        <fullName evidence="2">Uncharacterized protein</fullName>
    </submittedName>
</protein>
<dbReference type="EMBL" id="LCBP01000008">
    <property type="protein sequence ID" value="KKS13336.1"/>
    <property type="molecule type" value="Genomic_DNA"/>
</dbReference>
<evidence type="ECO:0000313" key="2">
    <source>
        <dbReference type="EMBL" id="KKS13336.1"/>
    </source>
</evidence>
<feature type="region of interest" description="Disordered" evidence="1">
    <location>
        <begin position="71"/>
        <end position="109"/>
    </location>
</feature>